<feature type="transmembrane region" description="Helical" evidence="8">
    <location>
        <begin position="148"/>
        <end position="169"/>
    </location>
</feature>
<keyword evidence="2" id="KW-0433">Leucine-rich repeat</keyword>
<dbReference type="AlphaFoldDB" id="A0AA88RVN8"/>
<evidence type="ECO:0000256" key="6">
    <source>
        <dbReference type="ARBA" id="ARBA00022989"/>
    </source>
</evidence>
<dbReference type="PANTHER" id="PTHR48007">
    <property type="entry name" value="LEUCINE-RICH REPEAT RECEPTOR-LIKE PROTEIN KINASE PXC1"/>
    <property type="match status" value="1"/>
</dbReference>
<evidence type="ECO:0000256" key="4">
    <source>
        <dbReference type="ARBA" id="ARBA00022729"/>
    </source>
</evidence>
<comment type="caution">
    <text evidence="9">The sequence shown here is derived from an EMBL/GenBank/DDBJ whole genome shotgun (WGS) entry which is preliminary data.</text>
</comment>
<dbReference type="InterPro" id="IPR032675">
    <property type="entry name" value="LRR_dom_sf"/>
</dbReference>
<proteinExistence type="predicted"/>
<dbReference type="FunFam" id="3.80.10.10:FF:000129">
    <property type="entry name" value="Leucine-rich repeat receptor-like kinase"/>
    <property type="match status" value="1"/>
</dbReference>
<dbReference type="SUPFAM" id="SSF52058">
    <property type="entry name" value="L domain-like"/>
    <property type="match status" value="1"/>
</dbReference>
<evidence type="ECO:0000256" key="1">
    <source>
        <dbReference type="ARBA" id="ARBA00004167"/>
    </source>
</evidence>
<evidence type="ECO:0000313" key="9">
    <source>
        <dbReference type="EMBL" id="KAK2996682.1"/>
    </source>
</evidence>
<name>A0AA88RVN8_9ASTE</name>
<evidence type="ECO:0000256" key="3">
    <source>
        <dbReference type="ARBA" id="ARBA00022692"/>
    </source>
</evidence>
<dbReference type="GO" id="GO:0016020">
    <property type="term" value="C:membrane"/>
    <property type="evidence" value="ECO:0007669"/>
    <property type="project" value="UniProtKB-SubCell"/>
</dbReference>
<gene>
    <name evidence="9" type="ORF">RJ639_025064</name>
</gene>
<evidence type="ECO:0000313" key="10">
    <source>
        <dbReference type="Proteomes" id="UP001188597"/>
    </source>
</evidence>
<organism evidence="9 10">
    <name type="scientific">Escallonia herrerae</name>
    <dbReference type="NCBI Taxonomy" id="1293975"/>
    <lineage>
        <taxon>Eukaryota</taxon>
        <taxon>Viridiplantae</taxon>
        <taxon>Streptophyta</taxon>
        <taxon>Embryophyta</taxon>
        <taxon>Tracheophyta</taxon>
        <taxon>Spermatophyta</taxon>
        <taxon>Magnoliopsida</taxon>
        <taxon>eudicotyledons</taxon>
        <taxon>Gunneridae</taxon>
        <taxon>Pentapetalae</taxon>
        <taxon>asterids</taxon>
        <taxon>campanulids</taxon>
        <taxon>Escalloniales</taxon>
        <taxon>Escalloniaceae</taxon>
        <taxon>Escallonia</taxon>
    </lineage>
</organism>
<evidence type="ECO:0000256" key="8">
    <source>
        <dbReference type="SAM" id="Phobius"/>
    </source>
</evidence>
<dbReference type="Gene3D" id="3.80.10.10">
    <property type="entry name" value="Ribonuclease Inhibitor"/>
    <property type="match status" value="1"/>
</dbReference>
<dbReference type="InterPro" id="IPR001611">
    <property type="entry name" value="Leu-rich_rpt"/>
</dbReference>
<dbReference type="EMBL" id="JAVXUP010004799">
    <property type="protein sequence ID" value="KAK2996682.1"/>
    <property type="molecule type" value="Genomic_DNA"/>
</dbReference>
<reference evidence="9" key="1">
    <citation type="submission" date="2022-12" db="EMBL/GenBank/DDBJ databases">
        <title>Draft genome assemblies for two species of Escallonia (Escalloniales).</title>
        <authorList>
            <person name="Chanderbali A."/>
            <person name="Dervinis C."/>
            <person name="Anghel I."/>
            <person name="Soltis D."/>
            <person name="Soltis P."/>
            <person name="Zapata F."/>
        </authorList>
    </citation>
    <scope>NUCLEOTIDE SEQUENCE</scope>
    <source>
        <strain evidence="9">UCBG64.0493</strain>
        <tissue evidence="9">Leaf</tissue>
    </source>
</reference>
<protein>
    <submittedName>
        <fullName evidence="9">Uncharacterized protein</fullName>
    </submittedName>
</protein>
<keyword evidence="7 8" id="KW-0472">Membrane</keyword>
<evidence type="ECO:0000256" key="7">
    <source>
        <dbReference type="ARBA" id="ARBA00023136"/>
    </source>
</evidence>
<accession>A0AA88RVN8</accession>
<keyword evidence="3 8" id="KW-0812">Transmembrane</keyword>
<dbReference type="PANTHER" id="PTHR48007:SF76">
    <property type="entry name" value="OS03G0145102 PROTEIN"/>
    <property type="match status" value="1"/>
</dbReference>
<keyword evidence="5" id="KW-0677">Repeat</keyword>
<keyword evidence="6 8" id="KW-1133">Transmembrane helix</keyword>
<evidence type="ECO:0000256" key="2">
    <source>
        <dbReference type="ARBA" id="ARBA00022614"/>
    </source>
</evidence>
<comment type="subcellular location">
    <subcellularLocation>
        <location evidence="1">Membrane</location>
        <topology evidence="1">Single-pass membrane protein</topology>
    </subcellularLocation>
</comment>
<dbReference type="Pfam" id="PF13855">
    <property type="entry name" value="LRR_8"/>
    <property type="match status" value="1"/>
</dbReference>
<keyword evidence="10" id="KW-1185">Reference proteome</keyword>
<evidence type="ECO:0000256" key="5">
    <source>
        <dbReference type="ARBA" id="ARBA00022737"/>
    </source>
</evidence>
<dbReference type="InterPro" id="IPR046959">
    <property type="entry name" value="PRK1-6/SRF4-like"/>
</dbReference>
<sequence>ALQKLKSALGLPLRFGWNGDPCVPQLHPWSGADCQFDRTSSKWVIDGLNLSGNTIHGVIPSSLGTIATLEILDLSYNFFNGSIPESLGQLTSLQRLNLNSNSLSGRVPAALGGRLLHRASFNFTDNAGLCGIPGLPTCGPHLSPGAKIGVGIGSCMALLLIITCATCWWKRRQNILRAQRIAARDAPYAKARTHFSRDVQMTRHFGQENARTAAENGPSLLS</sequence>
<dbReference type="Proteomes" id="UP001188597">
    <property type="component" value="Unassembled WGS sequence"/>
</dbReference>
<keyword evidence="4" id="KW-0732">Signal</keyword>
<feature type="non-terminal residue" evidence="9">
    <location>
        <position position="1"/>
    </location>
</feature>